<gene>
    <name evidence="2" type="ORF">CA12_23280</name>
</gene>
<dbReference type="PANTHER" id="PTHR33608">
    <property type="entry name" value="BLL2464 PROTEIN"/>
    <property type="match status" value="1"/>
</dbReference>
<dbReference type="InterPro" id="IPR002881">
    <property type="entry name" value="DUF58"/>
</dbReference>
<evidence type="ECO:0000313" key="3">
    <source>
        <dbReference type="Proteomes" id="UP000318741"/>
    </source>
</evidence>
<dbReference type="SMART" id="SM00327">
    <property type="entry name" value="VWA"/>
    <property type="match status" value="1"/>
</dbReference>
<dbReference type="CDD" id="cd00198">
    <property type="entry name" value="vWFA"/>
    <property type="match status" value="1"/>
</dbReference>
<dbReference type="OrthoDB" id="9780819at2"/>
<reference evidence="2 3" key="1">
    <citation type="submission" date="2019-02" db="EMBL/GenBank/DDBJ databases">
        <title>Deep-cultivation of Planctomycetes and their phenomic and genomic characterization uncovers novel biology.</title>
        <authorList>
            <person name="Wiegand S."/>
            <person name="Jogler M."/>
            <person name="Boedeker C."/>
            <person name="Pinto D."/>
            <person name="Vollmers J."/>
            <person name="Rivas-Marin E."/>
            <person name="Kohn T."/>
            <person name="Peeters S.H."/>
            <person name="Heuer A."/>
            <person name="Rast P."/>
            <person name="Oberbeckmann S."/>
            <person name="Bunk B."/>
            <person name="Jeske O."/>
            <person name="Meyerdierks A."/>
            <person name="Storesund J.E."/>
            <person name="Kallscheuer N."/>
            <person name="Luecker S."/>
            <person name="Lage O.M."/>
            <person name="Pohl T."/>
            <person name="Merkel B.J."/>
            <person name="Hornburger P."/>
            <person name="Mueller R.-W."/>
            <person name="Bruemmer F."/>
            <person name="Labrenz M."/>
            <person name="Spormann A.M."/>
            <person name="Op den Camp H."/>
            <person name="Overmann J."/>
            <person name="Amann R."/>
            <person name="Jetten M.S.M."/>
            <person name="Mascher T."/>
            <person name="Medema M.H."/>
            <person name="Devos D.P."/>
            <person name="Kaster A.-K."/>
            <person name="Ovreas L."/>
            <person name="Rohde M."/>
            <person name="Galperin M.Y."/>
            <person name="Jogler C."/>
        </authorList>
    </citation>
    <scope>NUCLEOTIDE SEQUENCE [LARGE SCALE GENOMIC DNA]</scope>
    <source>
        <strain evidence="2 3">CA12</strain>
    </source>
</reference>
<keyword evidence="3" id="KW-1185">Reference proteome</keyword>
<dbReference type="PANTHER" id="PTHR33608:SF7">
    <property type="entry name" value="DUF58 DOMAIN-CONTAINING PROTEIN"/>
    <property type="match status" value="1"/>
</dbReference>
<dbReference type="RefSeq" id="WP_145359086.1">
    <property type="nucleotide sequence ID" value="NZ_CP036265.1"/>
</dbReference>
<protein>
    <recommendedName>
        <fullName evidence="1">VWFA domain-containing protein</fullName>
    </recommendedName>
</protein>
<accession>A0A517PA33</accession>
<dbReference type="Pfam" id="PF01882">
    <property type="entry name" value="DUF58"/>
    <property type="match status" value="1"/>
</dbReference>
<dbReference type="EMBL" id="CP036265">
    <property type="protein sequence ID" value="QDT16228.1"/>
    <property type="molecule type" value="Genomic_DNA"/>
</dbReference>
<proteinExistence type="predicted"/>
<dbReference type="AlphaFoldDB" id="A0A517PA33"/>
<evidence type="ECO:0000313" key="2">
    <source>
        <dbReference type="EMBL" id="QDT16228.1"/>
    </source>
</evidence>
<organism evidence="2 3">
    <name type="scientific">Alienimonas californiensis</name>
    <dbReference type="NCBI Taxonomy" id="2527989"/>
    <lineage>
        <taxon>Bacteria</taxon>
        <taxon>Pseudomonadati</taxon>
        <taxon>Planctomycetota</taxon>
        <taxon>Planctomycetia</taxon>
        <taxon>Planctomycetales</taxon>
        <taxon>Planctomycetaceae</taxon>
        <taxon>Alienimonas</taxon>
    </lineage>
</organism>
<dbReference type="SUPFAM" id="SSF53300">
    <property type="entry name" value="vWA-like"/>
    <property type="match status" value="1"/>
</dbReference>
<dbReference type="InterPro" id="IPR036465">
    <property type="entry name" value="vWFA_dom_sf"/>
</dbReference>
<evidence type="ECO:0000259" key="1">
    <source>
        <dbReference type="SMART" id="SM00327"/>
    </source>
</evidence>
<feature type="domain" description="VWFA" evidence="1">
    <location>
        <begin position="83"/>
        <end position="248"/>
    </location>
</feature>
<dbReference type="KEGG" id="acaf:CA12_23280"/>
<name>A0A517PA33_9PLAN</name>
<dbReference type="InterPro" id="IPR002035">
    <property type="entry name" value="VWF_A"/>
</dbReference>
<dbReference type="Gene3D" id="3.40.50.410">
    <property type="entry name" value="von Willebrand factor, type A domain"/>
    <property type="match status" value="1"/>
</dbReference>
<dbReference type="Proteomes" id="UP000318741">
    <property type="component" value="Chromosome"/>
</dbReference>
<sequence length="298" mass="33081">MAAASNALFPPDFLNRLEYLSLLSKRVFAGQLMAQKRTRQLGGGVEFADHRQYDPGDDFRHLDWNLYARHGELLLKRFQEEQDLHVYLLIDASKSMATGTPPKFDLARRVAAALAYIALADLDRVAVVAFAGGVVEEMPLTRGKGRVLALLQFLERLEAGGEDTNLSNLVGEFLLRGRRSGLVAVLSDFYDPAGFSAPLSKLRHGGHEPHVVQIYDAAEADPGFLGDVELTDVETGRAVKRTVTEKDLRRYREAFDGFRKELAAFCRSRGWGHTTSRSDVPFDDLVVSMMRGANLVQG</sequence>